<dbReference type="PANTHER" id="PTHR24094">
    <property type="entry name" value="SECRETED PROTEIN"/>
    <property type="match status" value="1"/>
</dbReference>
<organism evidence="2 3">
    <name type="scientific">Streptomyces gulbargensis</name>
    <dbReference type="NCBI Taxonomy" id="364901"/>
    <lineage>
        <taxon>Bacteria</taxon>
        <taxon>Bacillati</taxon>
        <taxon>Actinomycetota</taxon>
        <taxon>Actinomycetes</taxon>
        <taxon>Kitasatosporales</taxon>
        <taxon>Streptomycetaceae</taxon>
        <taxon>Streptomyces</taxon>
    </lineage>
</organism>
<evidence type="ECO:0000313" key="3">
    <source>
        <dbReference type="Proteomes" id="UP001501000"/>
    </source>
</evidence>
<keyword evidence="3" id="KW-1185">Reference proteome</keyword>
<evidence type="ECO:0000256" key="1">
    <source>
        <dbReference type="SAM" id="MobiDB-lite"/>
    </source>
</evidence>
<sequence length="260" mass="27722">MQRIVSAVTGRPRAEERTAKRPPRGPGARYALPMIRNSYAVRNLARGLAPLALVLSPLAAPSPASSSEVLFLPDALGRLTEAAEAPGGFKESHFPHWNKGEDPADGCDTRAEVLLDEAADAPAVGAGCALTGGRWVSYYDGQSVRDPAALRVDHLVPLAEAWASGASAWPAARRERFANDQGAPGTLVAVTARSQKDKAGRDLAEWVPADQAAYCRYVGEWVGTKLRWDLSVDAAELEALKLFADGPCEETVVVRSTAPR</sequence>
<proteinExistence type="predicted"/>
<dbReference type="PANTHER" id="PTHR24094:SF15">
    <property type="entry name" value="AMP-DEPENDENT SYNTHETASE_LIGASE DOMAIN-CONTAINING PROTEIN-RELATED"/>
    <property type="match status" value="1"/>
</dbReference>
<reference evidence="3" key="1">
    <citation type="journal article" date="2019" name="Int. J. Syst. Evol. Microbiol.">
        <title>The Global Catalogue of Microorganisms (GCM) 10K type strain sequencing project: providing services to taxonomists for standard genome sequencing and annotation.</title>
        <authorList>
            <consortium name="The Broad Institute Genomics Platform"/>
            <consortium name="The Broad Institute Genome Sequencing Center for Infectious Disease"/>
            <person name="Wu L."/>
            <person name="Ma J."/>
        </authorList>
    </citation>
    <scope>NUCLEOTIDE SEQUENCE [LARGE SCALE GENOMIC DNA]</scope>
    <source>
        <strain evidence="3">JCM 16956</strain>
    </source>
</reference>
<dbReference type="Proteomes" id="UP001501000">
    <property type="component" value="Unassembled WGS sequence"/>
</dbReference>
<feature type="region of interest" description="Disordered" evidence="1">
    <location>
        <begin position="1"/>
        <end position="27"/>
    </location>
</feature>
<protein>
    <submittedName>
        <fullName evidence="2">HNH endonuclease family protein</fullName>
    </submittedName>
</protein>
<keyword evidence="2" id="KW-0255">Endonuclease</keyword>
<keyword evidence="2" id="KW-0378">Hydrolase</keyword>
<evidence type="ECO:0000313" key="2">
    <source>
        <dbReference type="EMBL" id="GAA3934337.1"/>
    </source>
</evidence>
<name>A0ABP7N389_9ACTN</name>
<gene>
    <name evidence="2" type="ORF">GCM10022244_48410</name>
</gene>
<accession>A0ABP7N389</accession>
<keyword evidence="2" id="KW-0540">Nuclease</keyword>
<dbReference type="GO" id="GO:0004519">
    <property type="term" value="F:endonuclease activity"/>
    <property type="evidence" value="ECO:0007669"/>
    <property type="project" value="UniProtKB-KW"/>
</dbReference>
<comment type="caution">
    <text evidence="2">The sequence shown here is derived from an EMBL/GenBank/DDBJ whole genome shotgun (WGS) entry which is preliminary data.</text>
</comment>
<dbReference type="EMBL" id="BAABAJ010000020">
    <property type="protein sequence ID" value="GAA3934337.1"/>
    <property type="molecule type" value="Genomic_DNA"/>
</dbReference>